<feature type="transmembrane region" description="Helical" evidence="8">
    <location>
        <begin position="914"/>
        <end position="933"/>
    </location>
</feature>
<dbReference type="InterPro" id="IPR011014">
    <property type="entry name" value="MscS_channel_TM-2"/>
</dbReference>
<dbReference type="InterPro" id="IPR024393">
    <property type="entry name" value="MscS_porin"/>
</dbReference>
<evidence type="ECO:0000256" key="1">
    <source>
        <dbReference type="ARBA" id="ARBA00004651"/>
    </source>
</evidence>
<dbReference type="InterPro" id="IPR010920">
    <property type="entry name" value="LSM_dom_sf"/>
</dbReference>
<sequence>MLMQGYAALFVWLACAGLYAHDAIAQHETASTPAQTAVSATSRDVVDAAQLDAARKELAADTTLTDAQKQKALDLYNQADDWLRKYQAASTKLVQLQDRITQAPGRIKSIRRDLATPPDKKPDIPASASQEQLQLWISQQQTAIDTNQEQSQQLLDSYSPLQSGAKAVSDQITELSKHLTQIRNELQTPVANEPPTLTQGRTLALQARQQLQQLKLRILNKELSSLDLLTSLYQAEQDLLTAQLASHQQQLAVLQQAAQKQQEAQARAGVQQAEVIQAEAAALPAPLQAIATTNAKLRKELETLVASENTLAGNLRQVQQQDKAIQTDFDRTRERVQVVGLTKALGRMLRHRCAELPALQSFQHASEQRAEQMDQATERQIEIEDLQRSLVDTQKTVQDILKALPSDQGETDAPQLQQRAMVLAQAHKDTLSELQAEYSQYVGQLAQLKLAEGQLLDHARSYAAFIDKQLVWAPSTGLEPLLHISTWSAIFSWTTHPENWRGLQQDLSTLTRRHPGPLIVLLAIMAFLLVSRRNAQTQLNEIAVATRRISTDSFLLTLRALWISFAIVAPVPLLLIALAWSVSKLAGVHTFTLAMADGTLGLGIMLAFLGLLRAICYSNGLGERHLHWPKPAIEALDRELRWVLPAILPLGFAIGASYAANTPEVIQTLGQLAFVVLMLVVATSLVRLLRSDSQLTRYLTVHEPGGWLVQSHFFWYPLLVALPLALAATTLLDYYYTALQFGQRLRMTIWLFFALLLLRDLLLRWFYITERRLRLAAAIKRRDEQLAQRQAQQQEKTSEDVPDPVTEDPELDYSQLSDQSRRLVQATFLFGGLFGAWSIWIDLLPDLGFLNRITLPFIVERVVDGVTSEVPVTLGDFSYALLLLLVTTLLAKNLPGLLEMVLLRRLPLTTGSRYAITSLSQYVIVGIGLFAAFNSIGIQWSNIQWLVAALGVGVGFGMQEIVANFVSGIILLFEQPIRVGDVVTVNDITGKVSRLRIRATTITNWDRQELLVPNKAFITGPVLNWTLSNRINRTIIVVGVAYGSDVAHAMKLMIEAAREHPEVLEDPQPFASFEEFGNSALTLRLRAYIGSMENRLSVTSDLHQAINDKLNQSGIVIAFPQLDVHMDTHIVSVDS</sequence>
<dbReference type="SUPFAM" id="SSF50182">
    <property type="entry name" value="Sm-like ribonucleoproteins"/>
    <property type="match status" value="1"/>
</dbReference>
<feature type="transmembrane region" description="Helical" evidence="8">
    <location>
        <begin position="945"/>
        <end position="973"/>
    </location>
</feature>
<feature type="transmembrane region" description="Helical" evidence="8">
    <location>
        <begin position="823"/>
        <end position="841"/>
    </location>
</feature>
<dbReference type="InterPro" id="IPR052702">
    <property type="entry name" value="MscS-like_channel"/>
</dbReference>
<organism evidence="14">
    <name type="scientific">hydrothermal vent metagenome</name>
    <dbReference type="NCBI Taxonomy" id="652676"/>
    <lineage>
        <taxon>unclassified sequences</taxon>
        <taxon>metagenomes</taxon>
        <taxon>ecological metagenomes</taxon>
    </lineage>
</organism>
<dbReference type="InterPro" id="IPR006685">
    <property type="entry name" value="MscS_channel_2nd"/>
</dbReference>
<feature type="transmembrane region" description="Helical" evidence="8">
    <location>
        <begin position="672"/>
        <end position="689"/>
    </location>
</feature>
<dbReference type="InterPro" id="IPR011066">
    <property type="entry name" value="MscS_channel_C_sf"/>
</dbReference>
<dbReference type="InterPro" id="IPR025692">
    <property type="entry name" value="MscS_IM_dom1"/>
</dbReference>
<name>A0A3B0YPM1_9ZZZZ</name>
<evidence type="ECO:0000256" key="5">
    <source>
        <dbReference type="ARBA" id="ARBA00022989"/>
    </source>
</evidence>
<evidence type="ECO:0000259" key="12">
    <source>
        <dbReference type="Pfam" id="PF21082"/>
    </source>
</evidence>
<accession>A0A3B0YPM1</accession>
<feature type="transmembrane region" description="Helical" evidence="8">
    <location>
        <begin position="556"/>
        <end position="580"/>
    </location>
</feature>
<feature type="domain" description="Mechanosensitive ion channel MscS" evidence="9">
    <location>
        <begin position="961"/>
        <end position="1026"/>
    </location>
</feature>
<proteinExistence type="inferred from homology"/>
<dbReference type="Gene3D" id="2.30.30.60">
    <property type="match status" value="1"/>
</dbReference>
<dbReference type="EMBL" id="UOFK01000138">
    <property type="protein sequence ID" value="VAW78043.1"/>
    <property type="molecule type" value="Genomic_DNA"/>
</dbReference>
<evidence type="ECO:0000256" key="8">
    <source>
        <dbReference type="SAM" id="Phobius"/>
    </source>
</evidence>
<dbReference type="Gene3D" id="3.30.70.100">
    <property type="match status" value="1"/>
</dbReference>
<keyword evidence="7" id="KW-0175">Coiled coil</keyword>
<keyword evidence="6 8" id="KW-0472">Membrane</keyword>
<evidence type="ECO:0000256" key="2">
    <source>
        <dbReference type="ARBA" id="ARBA00008017"/>
    </source>
</evidence>
<dbReference type="PANTHER" id="PTHR30347:SF1">
    <property type="entry name" value="MECHANOSENSITIVE CHANNEL MSCK"/>
    <property type="match status" value="1"/>
</dbReference>
<dbReference type="Gene3D" id="1.10.287.1260">
    <property type="match status" value="1"/>
</dbReference>
<feature type="domain" description="Mechanosensitive ion channel MscS C-terminal" evidence="12">
    <location>
        <begin position="1036"/>
        <end position="1117"/>
    </location>
</feature>
<gene>
    <name evidence="14" type="ORF">MNBD_GAMMA13-1345</name>
</gene>
<dbReference type="InterPro" id="IPR049278">
    <property type="entry name" value="MS_channel_C"/>
</dbReference>
<dbReference type="InterPro" id="IPR023408">
    <property type="entry name" value="MscS_beta-dom_sf"/>
</dbReference>
<comment type="similarity">
    <text evidence="2">Belongs to the MscS (TC 1.A.23) family.</text>
</comment>
<keyword evidence="3" id="KW-1003">Cell membrane</keyword>
<dbReference type="Pfam" id="PF21088">
    <property type="entry name" value="MS_channel_1st"/>
    <property type="match status" value="1"/>
</dbReference>
<dbReference type="GO" id="GO:0055085">
    <property type="term" value="P:transmembrane transport"/>
    <property type="evidence" value="ECO:0007669"/>
    <property type="project" value="InterPro"/>
</dbReference>
<evidence type="ECO:0000313" key="14">
    <source>
        <dbReference type="EMBL" id="VAW78043.1"/>
    </source>
</evidence>
<feature type="transmembrane region" description="Helical" evidence="8">
    <location>
        <begin position="642"/>
        <end position="660"/>
    </location>
</feature>
<dbReference type="Pfam" id="PF00924">
    <property type="entry name" value="MS_channel_2nd"/>
    <property type="match status" value="1"/>
</dbReference>
<keyword evidence="5 8" id="KW-1133">Transmembrane helix</keyword>
<dbReference type="Pfam" id="PF21082">
    <property type="entry name" value="MS_channel_3rd"/>
    <property type="match status" value="1"/>
</dbReference>
<feature type="transmembrane region" description="Helical" evidence="8">
    <location>
        <begin position="877"/>
        <end position="902"/>
    </location>
</feature>
<protein>
    <submittedName>
        <fullName evidence="14">Mechanosensitive channel MscK</fullName>
    </submittedName>
</protein>
<feature type="domain" description="Mechanosensitive ion channel transmembrane helices 2/3" evidence="13">
    <location>
        <begin position="922"/>
        <end position="959"/>
    </location>
</feature>
<feature type="transmembrane region" description="Helical" evidence="8">
    <location>
        <begin position="748"/>
        <end position="767"/>
    </location>
</feature>
<evidence type="ECO:0000259" key="11">
    <source>
        <dbReference type="Pfam" id="PF12795"/>
    </source>
</evidence>
<dbReference type="InterPro" id="IPR049142">
    <property type="entry name" value="MS_channel_1st"/>
</dbReference>
<evidence type="ECO:0000256" key="4">
    <source>
        <dbReference type="ARBA" id="ARBA00022692"/>
    </source>
</evidence>
<feature type="domain" description="Mechanosensitive ion channel MscS porin" evidence="11">
    <location>
        <begin position="57"/>
        <end position="284"/>
    </location>
</feature>
<feature type="coiled-coil region" evidence="7">
    <location>
        <begin position="237"/>
        <end position="264"/>
    </location>
</feature>
<evidence type="ECO:0000256" key="7">
    <source>
        <dbReference type="SAM" id="Coils"/>
    </source>
</evidence>
<evidence type="ECO:0000256" key="3">
    <source>
        <dbReference type="ARBA" id="ARBA00022475"/>
    </source>
</evidence>
<feature type="transmembrane region" description="Helical" evidence="8">
    <location>
        <begin position="713"/>
        <end position="736"/>
    </location>
</feature>
<dbReference type="Pfam" id="PF12795">
    <property type="entry name" value="MscS_porin"/>
    <property type="match status" value="1"/>
</dbReference>
<evidence type="ECO:0000259" key="10">
    <source>
        <dbReference type="Pfam" id="PF12794"/>
    </source>
</evidence>
<evidence type="ECO:0000259" key="9">
    <source>
        <dbReference type="Pfam" id="PF00924"/>
    </source>
</evidence>
<evidence type="ECO:0000259" key="13">
    <source>
        <dbReference type="Pfam" id="PF21088"/>
    </source>
</evidence>
<dbReference type="SUPFAM" id="SSF82689">
    <property type="entry name" value="Mechanosensitive channel protein MscS (YggB), C-terminal domain"/>
    <property type="match status" value="1"/>
</dbReference>
<dbReference type="SUPFAM" id="SSF82861">
    <property type="entry name" value="Mechanosensitive channel protein MscS (YggB), transmembrane region"/>
    <property type="match status" value="1"/>
</dbReference>
<evidence type="ECO:0000256" key="6">
    <source>
        <dbReference type="ARBA" id="ARBA00023136"/>
    </source>
</evidence>
<comment type="subcellular location">
    <subcellularLocation>
        <location evidence="1">Cell membrane</location>
        <topology evidence="1">Multi-pass membrane protein</topology>
    </subcellularLocation>
</comment>
<dbReference type="PANTHER" id="PTHR30347">
    <property type="entry name" value="POTASSIUM CHANNEL RELATED"/>
    <property type="match status" value="1"/>
</dbReference>
<feature type="domain" description="Mechanosensitive ion channel inner membrane" evidence="10">
    <location>
        <begin position="519"/>
        <end position="855"/>
    </location>
</feature>
<keyword evidence="4 8" id="KW-0812">Transmembrane</keyword>
<dbReference type="AlphaFoldDB" id="A0A3B0YPM1"/>
<reference evidence="14" key="1">
    <citation type="submission" date="2018-06" db="EMBL/GenBank/DDBJ databases">
        <authorList>
            <person name="Zhirakovskaya E."/>
        </authorList>
    </citation>
    <scope>NUCLEOTIDE SEQUENCE</scope>
</reference>
<feature type="transmembrane region" description="Helical" evidence="8">
    <location>
        <begin position="516"/>
        <end position="535"/>
    </location>
</feature>
<feature type="transmembrane region" description="Helical" evidence="8">
    <location>
        <begin position="600"/>
        <end position="621"/>
    </location>
</feature>
<dbReference type="GO" id="GO:0005886">
    <property type="term" value="C:plasma membrane"/>
    <property type="evidence" value="ECO:0007669"/>
    <property type="project" value="UniProtKB-SubCell"/>
</dbReference>
<dbReference type="Pfam" id="PF12794">
    <property type="entry name" value="MscS_TM"/>
    <property type="match status" value="1"/>
</dbReference>